<evidence type="ECO:0000256" key="2">
    <source>
        <dbReference type="ARBA" id="ARBA00023004"/>
    </source>
</evidence>
<dbReference type="EMBL" id="LSRX01000240">
    <property type="protein sequence ID" value="OLQ03280.1"/>
    <property type="molecule type" value="Genomic_DNA"/>
</dbReference>
<dbReference type="GO" id="GO:0051536">
    <property type="term" value="F:iron-sulfur cluster binding"/>
    <property type="evidence" value="ECO:0007669"/>
    <property type="project" value="UniProtKB-KW"/>
</dbReference>
<evidence type="ECO:0000313" key="7">
    <source>
        <dbReference type="Proteomes" id="UP000186817"/>
    </source>
</evidence>
<proteinExistence type="predicted"/>
<keyword evidence="2" id="KW-0408">Iron</keyword>
<dbReference type="OrthoDB" id="2224430at2759"/>
<feature type="compositionally biased region" description="Polar residues" evidence="4">
    <location>
        <begin position="57"/>
        <end position="69"/>
    </location>
</feature>
<organism evidence="6 7">
    <name type="scientific">Symbiodinium microadriaticum</name>
    <name type="common">Dinoflagellate</name>
    <name type="synonym">Zooxanthella microadriatica</name>
    <dbReference type="NCBI Taxonomy" id="2951"/>
    <lineage>
        <taxon>Eukaryota</taxon>
        <taxon>Sar</taxon>
        <taxon>Alveolata</taxon>
        <taxon>Dinophyceae</taxon>
        <taxon>Suessiales</taxon>
        <taxon>Symbiodiniaceae</taxon>
        <taxon>Symbiodinium</taxon>
    </lineage>
</organism>
<feature type="region of interest" description="Disordered" evidence="4">
    <location>
        <begin position="23"/>
        <end position="81"/>
    </location>
</feature>
<dbReference type="SUPFAM" id="SSF53732">
    <property type="entry name" value="Aconitase iron-sulfur domain"/>
    <property type="match status" value="1"/>
</dbReference>
<dbReference type="PANTHER" id="PTHR11670">
    <property type="entry name" value="ACONITASE/IRON-RESPONSIVE ELEMENT FAMILY MEMBER"/>
    <property type="match status" value="1"/>
</dbReference>
<accession>A0A1Q9E786</accession>
<evidence type="ECO:0000256" key="3">
    <source>
        <dbReference type="ARBA" id="ARBA00023014"/>
    </source>
</evidence>
<evidence type="ECO:0000259" key="5">
    <source>
        <dbReference type="Pfam" id="PF00330"/>
    </source>
</evidence>
<dbReference type="InterPro" id="IPR036008">
    <property type="entry name" value="Aconitase_4Fe-4S_dom"/>
</dbReference>
<reference evidence="6 7" key="1">
    <citation type="submission" date="2016-02" db="EMBL/GenBank/DDBJ databases">
        <title>Genome analysis of coral dinoflagellate symbionts highlights evolutionary adaptations to a symbiotic lifestyle.</title>
        <authorList>
            <person name="Aranda M."/>
            <person name="Li Y."/>
            <person name="Liew Y.J."/>
            <person name="Baumgarten S."/>
            <person name="Simakov O."/>
            <person name="Wilson M."/>
            <person name="Piel J."/>
            <person name="Ashoor H."/>
            <person name="Bougouffa S."/>
            <person name="Bajic V.B."/>
            <person name="Ryu T."/>
            <person name="Ravasi T."/>
            <person name="Bayer T."/>
            <person name="Micklem G."/>
            <person name="Kim H."/>
            <person name="Bhak J."/>
            <person name="Lajeunesse T.C."/>
            <person name="Voolstra C.R."/>
        </authorList>
    </citation>
    <scope>NUCLEOTIDE SEQUENCE [LARGE SCALE GENOMIC DNA]</scope>
    <source>
        <strain evidence="6 7">CCMP2467</strain>
    </source>
</reference>
<feature type="domain" description="Aconitase/3-isopropylmalate dehydratase large subunit alpha/beta/alpha" evidence="5">
    <location>
        <begin position="325"/>
        <end position="402"/>
    </location>
</feature>
<dbReference type="InterPro" id="IPR001030">
    <property type="entry name" value="Acoase/IPM_deHydtase_lsu_aba"/>
</dbReference>
<dbReference type="Gene3D" id="3.30.499.10">
    <property type="entry name" value="Aconitase, domain 3"/>
    <property type="match status" value="1"/>
</dbReference>
<keyword evidence="3" id="KW-0411">Iron-sulfur</keyword>
<dbReference type="InterPro" id="IPR015931">
    <property type="entry name" value="Acnase/IPM_dHydase_lsu_aba_1/3"/>
</dbReference>
<comment type="caution">
    <text evidence="6">The sequence shown here is derived from an EMBL/GenBank/DDBJ whole genome shotgun (WGS) entry which is preliminary data.</text>
</comment>
<dbReference type="GO" id="GO:0046872">
    <property type="term" value="F:metal ion binding"/>
    <property type="evidence" value="ECO:0007669"/>
    <property type="project" value="UniProtKB-KW"/>
</dbReference>
<sequence>MAALDQKNKEVFGNLAQTSLQGFGDALFGTGSPPPTVGPPTKAAKLEGTPGKRQRPSDSGSSNGSKHQWNGSKGRGKGNKNQTQLHDLVHAMGRLIIRQETQLQILKQNSAWTLYLKPGPSGPVALLYKTAEKYKEESKNKFMDTPVRAVLLHTMFQALLGSLQDISSSQEKQKILQDKGWLNQDGLWNYQKWDGDQQALVVDEVRQPVNHQDLIGKVGQFAEIVLNKDVIHRFNATHSLSVNKTGTSTFLLEVGLRAQGVELAWAILELISGLSALQVIGLQVKREGLRRGGLANDVQKLMNASAGTDHASAEFAWIPPRVLLQVLIDLCAMRDAVQSRGGDPSRVNPLRRVDLVVDHSVSVDVAGRNMEIEMERNSDRFQFLKWAQQSFQNFNLVSHGMQVHSDGQVVLEHQTAERVWQAEEAVPEISEINLPPKHEPRPDADDASCSQDKAVNETMSGITPRFDDAMFTDSGRIHHEGSRKPPAAAVVCNWSPKVPPETWSGAPEWTKGYLRLQSWRTSMWPDSAKILMTLQQSLTKIIAEAGRPVQAYLGDLADRAYELSDVGGQVALVQDGVVFPDACVGTDSPKLNLQMQLRTVPLRQLFESSDAQTSANVGGLEVEAAMLGQPTASLIPDTLALFRLLILCLQPLGSHLIFTGISSGAGLRLPAHIPRCQINSTMSAAEVAYLGRVSAINWDAVASAMGFPEHAALLQTVAARTRFRRQMGRVAGGVTQFAALQAASGAVLGPLGDNLVLAVLHPMRWFITTL</sequence>
<evidence type="ECO:0000256" key="4">
    <source>
        <dbReference type="SAM" id="MobiDB-lite"/>
    </source>
</evidence>
<gene>
    <name evidence="6" type="primary">acnA</name>
    <name evidence="6" type="ORF">AK812_SmicGene13767</name>
</gene>
<dbReference type="AlphaFoldDB" id="A0A1Q9E786"/>
<dbReference type="Pfam" id="PF00330">
    <property type="entry name" value="Aconitase"/>
    <property type="match status" value="1"/>
</dbReference>
<protein>
    <submittedName>
        <fullName evidence="6">Aconitate hydratase</fullName>
    </submittedName>
</protein>
<dbReference type="Proteomes" id="UP000186817">
    <property type="component" value="Unassembled WGS sequence"/>
</dbReference>
<keyword evidence="7" id="KW-1185">Reference proteome</keyword>
<evidence type="ECO:0000256" key="1">
    <source>
        <dbReference type="ARBA" id="ARBA00022723"/>
    </source>
</evidence>
<evidence type="ECO:0000313" key="6">
    <source>
        <dbReference type="EMBL" id="OLQ03280.1"/>
    </source>
</evidence>
<dbReference type="InterPro" id="IPR006249">
    <property type="entry name" value="Aconitase/IRP2"/>
</dbReference>
<name>A0A1Q9E786_SYMMI</name>
<keyword evidence="1" id="KW-0479">Metal-binding</keyword>